<gene>
    <name evidence="1" type="ORF">FD145_1208</name>
</gene>
<name>A0A833NWN9_UNCSA</name>
<dbReference type="EMBL" id="WPAF01000022">
    <property type="protein sequence ID" value="KAF0133592.1"/>
    <property type="molecule type" value="Genomic_DNA"/>
</dbReference>
<organism evidence="1 2">
    <name type="scientific">Candidatus Saganbacteria bacterium</name>
    <dbReference type="NCBI Taxonomy" id="2575572"/>
    <lineage>
        <taxon>Bacteria</taxon>
        <taxon>Bacillati</taxon>
        <taxon>Saganbacteria</taxon>
    </lineage>
</organism>
<comment type="caution">
    <text evidence="1">The sequence shown here is derived from an EMBL/GenBank/DDBJ whole genome shotgun (WGS) entry which is preliminary data.</text>
</comment>
<dbReference type="AlphaFoldDB" id="A0A833NWN9"/>
<dbReference type="Proteomes" id="UP000488506">
    <property type="component" value="Unassembled WGS sequence"/>
</dbReference>
<evidence type="ECO:0000313" key="1">
    <source>
        <dbReference type="EMBL" id="KAF0133592.1"/>
    </source>
</evidence>
<sequence length="64" mass="7550">MKCALCGKEFKKEEAACSNCPFHGQCELIRCPNCGYEFVNESRIVNFFLRLFKKRRKNKCPQEK</sequence>
<proteinExistence type="predicted"/>
<accession>A0A833NWN9</accession>
<protein>
    <submittedName>
        <fullName evidence="1">Uncharacterized protein</fullName>
    </submittedName>
</protein>
<evidence type="ECO:0000313" key="2">
    <source>
        <dbReference type="Proteomes" id="UP000488506"/>
    </source>
</evidence>
<reference evidence="1 2" key="1">
    <citation type="submission" date="2019-12" db="EMBL/GenBank/DDBJ databases">
        <authorList>
            <person name="Wolfe R."/>
            <person name="Danczak R."/>
            <person name="Wilkins M."/>
        </authorList>
    </citation>
    <scope>NUCLEOTIDE SEQUENCE [LARGE SCALE GENOMIC DNA]</scope>
    <source>
        <strain evidence="1">X2_MaxBin.013</strain>
    </source>
</reference>